<organism evidence="1 2">
    <name type="scientific">Candidatus Methanomarinus sp</name>
    <dbReference type="NCBI Taxonomy" id="3386244"/>
    <lineage>
        <taxon>Archaea</taxon>
        <taxon>Methanobacteriati</taxon>
        <taxon>Methanobacteriota</taxon>
        <taxon>Stenosarchaea group</taxon>
        <taxon>Methanomicrobia</taxon>
        <taxon>Methanosarcinales</taxon>
        <taxon>ANME-2 cluster</taxon>
        <taxon>Candidatus Methanocomedenaceae</taxon>
        <taxon>Candidatus Methanomarinus</taxon>
    </lineage>
</organism>
<protein>
    <submittedName>
        <fullName evidence="1">Baseplate assembly protein</fullName>
    </submittedName>
</protein>
<accession>A0AC61SCT2</accession>
<gene>
    <name evidence="1" type="ORF">C5S46_00505</name>
</gene>
<evidence type="ECO:0000313" key="1">
    <source>
        <dbReference type="EMBL" id="TKY92457.1"/>
    </source>
</evidence>
<dbReference type="Proteomes" id="UP000315423">
    <property type="component" value="Unassembled WGS sequence"/>
</dbReference>
<sequence length="747" mass="85415">MGLPIPDLDDKNYDDMVEEARILISRYAPEWTDHNVHDPGITFIELFAWLAEMQIYQMNRVTDNNCKKFLKLAGCYPYTARPSGVEITFDNVTDNKIVKAGMQIPAKVDGDEMVFETEEEFTLIPVNFKSIVTSYDSKTVDNTRANETDNIYFAAFGEKDARGAEFRLEFDSSLPRKPFQITFQLFEKDLPLAGGNEQSQIIPSVHLEWEYLSGKKWISFIIKKDTTQDLTRSGRIIFVWPSDIGTYINDISIMRCRIMDGQYEIVPLIDRILLNTIRTVQTETIRNDFLGESTGLPDQSVFLDKKPIITIPFFNLSLFSMRDILNMQSLLQRIKSQAQLEKNSPGKHIWSRFDQDIQAMINNWDSAQEPDPVLKSASLDALNEVLKDRGLYDADSFNEIRFSVEVNRFIRRLDIITDSEIIILNRLLIKAAYPDIITVGRPIIQVMGDDSKYETWFETEDFESSGPEDPHYTVDPQKGEITFGNGLNGRIPPEESKIKALFYQTTLGYEGNINKGQKFLFESIPGENLQDAVGGKDAQSIKDATSKARKDCRTVYRAITSNDYEHMALSTPGLRVARAKALPNYDPDYPCISVPGSVTVVVVPYAREANKNPTPGDGFIRTVRDHLDNCRLITTDIHVIKPEYIRIHVKCKIRIQKYSSETEVEKRVIKALDDFLLPLSREQDKKEWPFGRAVYPSEIYQKIDEIEGVDYTTDVFIRTDEEPYQKNTITIPTSGLVFSGNHKIEFI</sequence>
<reference evidence="1" key="1">
    <citation type="submission" date="2018-09" db="EMBL/GenBank/DDBJ databases">
        <title>A genomic encyclopedia of anaerobic methanotrophic archaea.</title>
        <authorList>
            <person name="Skennerton C.T."/>
            <person name="Chadwick G.L."/>
            <person name="Laso-Perez R."/>
            <person name="Leu A.O."/>
            <person name="Speth D.R."/>
            <person name="Yu H."/>
            <person name="Morgan-Lang C."/>
            <person name="Hatzenpichler R."/>
            <person name="Goudeau D."/>
            <person name="Malmstrom R."/>
            <person name="Woyke T."/>
            <person name="Hallam S."/>
            <person name="Tyson G.W."/>
            <person name="Wegener G."/>
            <person name="Boetius A."/>
            <person name="Orphan V.J."/>
        </authorList>
    </citation>
    <scope>NUCLEOTIDE SEQUENCE</scope>
    <source>
        <strain evidence="1">CONS3730D10UFb2</strain>
    </source>
</reference>
<proteinExistence type="predicted"/>
<dbReference type="EMBL" id="QYBA01000014">
    <property type="protein sequence ID" value="TKY92457.1"/>
    <property type="molecule type" value="Genomic_DNA"/>
</dbReference>
<evidence type="ECO:0000313" key="2">
    <source>
        <dbReference type="Proteomes" id="UP000315423"/>
    </source>
</evidence>
<comment type="caution">
    <text evidence="1">The sequence shown here is derived from an EMBL/GenBank/DDBJ whole genome shotgun (WGS) entry which is preliminary data.</text>
</comment>
<name>A0AC61SCT2_9EURY</name>